<gene>
    <name evidence="1" type="ORF">BSL78_17366</name>
</gene>
<evidence type="ECO:0000313" key="2">
    <source>
        <dbReference type="Proteomes" id="UP000230750"/>
    </source>
</evidence>
<comment type="caution">
    <text evidence="1">The sequence shown here is derived from an EMBL/GenBank/DDBJ whole genome shotgun (WGS) entry which is preliminary data.</text>
</comment>
<evidence type="ECO:0000313" key="1">
    <source>
        <dbReference type="EMBL" id="PIK45776.1"/>
    </source>
</evidence>
<dbReference type="AlphaFoldDB" id="A0A2G8KCP8"/>
<accession>A0A2G8KCP8</accession>
<dbReference type="Proteomes" id="UP000230750">
    <property type="component" value="Unassembled WGS sequence"/>
</dbReference>
<name>A0A2G8KCP8_STIJA</name>
<sequence length="180" mass="20937">MRKKNLIWSTKLHLRPGENTKLSLQNGVGVEVCYHPDVFSSHKKNGSISPNLPQENFQQYTWQQKVPDTEVLQRAKLPSIGAIVMKSQLWWAGHLVRIPDDRMPKKLFYSELKCDKRSLAGQYKRYKDSLKIYLNRCNIATDSWEQVAHDRNLWRRSVHVGTDVYETSRIQGAEANRAQT</sequence>
<proteinExistence type="predicted"/>
<dbReference type="OrthoDB" id="6154480at2759"/>
<organism evidence="1 2">
    <name type="scientific">Stichopus japonicus</name>
    <name type="common">Sea cucumber</name>
    <dbReference type="NCBI Taxonomy" id="307972"/>
    <lineage>
        <taxon>Eukaryota</taxon>
        <taxon>Metazoa</taxon>
        <taxon>Echinodermata</taxon>
        <taxon>Eleutherozoa</taxon>
        <taxon>Echinozoa</taxon>
        <taxon>Holothuroidea</taxon>
        <taxon>Aspidochirotacea</taxon>
        <taxon>Aspidochirotida</taxon>
        <taxon>Stichopodidae</taxon>
        <taxon>Apostichopus</taxon>
    </lineage>
</organism>
<reference evidence="1 2" key="1">
    <citation type="journal article" date="2017" name="PLoS Biol.">
        <title>The sea cucumber genome provides insights into morphological evolution and visceral regeneration.</title>
        <authorList>
            <person name="Zhang X."/>
            <person name="Sun L."/>
            <person name="Yuan J."/>
            <person name="Sun Y."/>
            <person name="Gao Y."/>
            <person name="Zhang L."/>
            <person name="Li S."/>
            <person name="Dai H."/>
            <person name="Hamel J.F."/>
            <person name="Liu C."/>
            <person name="Yu Y."/>
            <person name="Liu S."/>
            <person name="Lin W."/>
            <person name="Guo K."/>
            <person name="Jin S."/>
            <person name="Xu P."/>
            <person name="Storey K.B."/>
            <person name="Huan P."/>
            <person name="Zhang T."/>
            <person name="Zhou Y."/>
            <person name="Zhang J."/>
            <person name="Lin C."/>
            <person name="Li X."/>
            <person name="Xing L."/>
            <person name="Huo D."/>
            <person name="Sun M."/>
            <person name="Wang L."/>
            <person name="Mercier A."/>
            <person name="Li F."/>
            <person name="Yang H."/>
            <person name="Xiang J."/>
        </authorList>
    </citation>
    <scope>NUCLEOTIDE SEQUENCE [LARGE SCALE GENOMIC DNA]</scope>
    <source>
        <strain evidence="1">Shaxun</strain>
        <tissue evidence="1">Muscle</tissue>
    </source>
</reference>
<dbReference type="EMBL" id="MRZV01000687">
    <property type="protein sequence ID" value="PIK45776.1"/>
    <property type="molecule type" value="Genomic_DNA"/>
</dbReference>
<protein>
    <submittedName>
        <fullName evidence="1">Uncharacterized protein</fullName>
    </submittedName>
</protein>
<keyword evidence="2" id="KW-1185">Reference proteome</keyword>